<feature type="chain" id="PRO_5038290893" description="Lipoprotein" evidence="1">
    <location>
        <begin position="22"/>
        <end position="183"/>
    </location>
</feature>
<dbReference type="RefSeq" id="WP_043064225.1">
    <property type="nucleotide sequence ID" value="NZ_BJOA01000158.1"/>
</dbReference>
<keyword evidence="4" id="KW-1185">Reference proteome</keyword>
<feature type="signal peptide" evidence="1">
    <location>
        <begin position="1"/>
        <end position="21"/>
    </location>
</feature>
<dbReference type="AlphaFoldDB" id="A0A0D1VH92"/>
<dbReference type="PATRIC" id="fig|47500.8.peg.1760"/>
<evidence type="ECO:0000256" key="1">
    <source>
        <dbReference type="SAM" id="SignalP"/>
    </source>
</evidence>
<dbReference type="PROSITE" id="PS51257">
    <property type="entry name" value="PROKAR_LIPOPROTEIN"/>
    <property type="match status" value="1"/>
</dbReference>
<dbReference type="Proteomes" id="UP000182836">
    <property type="component" value="Unassembled WGS sequence"/>
</dbReference>
<evidence type="ECO:0008006" key="6">
    <source>
        <dbReference type="Google" id="ProtNLM"/>
    </source>
</evidence>
<dbReference type="EMBL" id="FNED01000038">
    <property type="protein sequence ID" value="SDK08837.1"/>
    <property type="molecule type" value="Genomic_DNA"/>
</dbReference>
<protein>
    <recommendedName>
        <fullName evidence="6">Lipoprotein</fullName>
    </recommendedName>
</protein>
<dbReference type="EMBL" id="LGUG01000004">
    <property type="protein sequence ID" value="KON96542.1"/>
    <property type="molecule type" value="Genomic_DNA"/>
</dbReference>
<evidence type="ECO:0000313" key="3">
    <source>
        <dbReference type="EMBL" id="SDK08837.1"/>
    </source>
</evidence>
<organism evidence="2 4">
    <name type="scientific">Aneurinibacillus migulanus</name>
    <name type="common">Bacillus migulanus</name>
    <dbReference type="NCBI Taxonomy" id="47500"/>
    <lineage>
        <taxon>Bacteria</taxon>
        <taxon>Bacillati</taxon>
        <taxon>Bacillota</taxon>
        <taxon>Bacilli</taxon>
        <taxon>Bacillales</taxon>
        <taxon>Paenibacillaceae</taxon>
        <taxon>Aneurinibacillus group</taxon>
        <taxon>Aneurinibacillus</taxon>
    </lineage>
</organism>
<evidence type="ECO:0000313" key="5">
    <source>
        <dbReference type="Proteomes" id="UP000182836"/>
    </source>
</evidence>
<dbReference type="OrthoDB" id="2680188at2"/>
<dbReference type="Proteomes" id="UP000037269">
    <property type="component" value="Unassembled WGS sequence"/>
</dbReference>
<name>A0A0D1VH92_ANEMI</name>
<sequence length="183" mass="21116">MKQKYIVKMSTIVVLFFFVIACSNVSDNSIENEAVEEGEHQEVIALVDPALMEPAQNAQDFQMQAAEYMNDLLMAGAELQGRMQGEFKPQEWENNIENDISFYETAIKHAKSIPKPNPRLDNFYNVYMAIVNKYERLPDLAHKAIDSNDIEIMKVVLSQIRNNEEQYEQLMKVSSQEVFNTKK</sequence>
<evidence type="ECO:0000313" key="2">
    <source>
        <dbReference type="EMBL" id="KON96542.1"/>
    </source>
</evidence>
<reference evidence="2 4" key="1">
    <citation type="submission" date="2015-07" db="EMBL/GenBank/DDBJ databases">
        <title>Fjat-14205 dsm 2895.</title>
        <authorList>
            <person name="Liu B."/>
            <person name="Wang J."/>
            <person name="Zhu Y."/>
            <person name="Liu G."/>
            <person name="Chen Q."/>
            <person name="Chen Z."/>
            <person name="Lan J."/>
            <person name="Che J."/>
            <person name="Ge C."/>
            <person name="Shi H."/>
            <person name="Pan Z."/>
            <person name="Liu X."/>
        </authorList>
    </citation>
    <scope>NUCLEOTIDE SEQUENCE [LARGE SCALE GENOMIC DNA]</scope>
    <source>
        <strain evidence="2 4">DSM 2895</strain>
    </source>
</reference>
<reference evidence="3 5" key="2">
    <citation type="submission" date="2016-10" db="EMBL/GenBank/DDBJ databases">
        <authorList>
            <person name="de Groot N.N."/>
        </authorList>
    </citation>
    <scope>NUCLEOTIDE SEQUENCE [LARGE SCALE GENOMIC DNA]</scope>
    <source>
        <strain evidence="3 5">DSM 2895</strain>
    </source>
</reference>
<accession>A0A0D1VH92</accession>
<gene>
    <name evidence="2" type="ORF">AF333_14735</name>
    <name evidence="3" type="ORF">SAMN04487909_13831</name>
</gene>
<proteinExistence type="predicted"/>
<keyword evidence="1" id="KW-0732">Signal</keyword>
<evidence type="ECO:0000313" key="4">
    <source>
        <dbReference type="Proteomes" id="UP000037269"/>
    </source>
</evidence>
<dbReference type="GeneID" id="42306432"/>